<reference evidence="1 2" key="2">
    <citation type="journal article" date="2017" name="Genome Biol.">
        <title>New reference genome sequences of hot pepper reveal the massive evolution of plant disease-resistance genes by retroduplication.</title>
        <authorList>
            <person name="Kim S."/>
            <person name="Park J."/>
            <person name="Yeom S.I."/>
            <person name="Kim Y.M."/>
            <person name="Seo E."/>
            <person name="Kim K.T."/>
            <person name="Kim M.S."/>
            <person name="Lee J.M."/>
            <person name="Cheong K."/>
            <person name="Shin H.S."/>
            <person name="Kim S.B."/>
            <person name="Han K."/>
            <person name="Lee J."/>
            <person name="Park M."/>
            <person name="Lee H.A."/>
            <person name="Lee H.Y."/>
            <person name="Lee Y."/>
            <person name="Oh S."/>
            <person name="Lee J.H."/>
            <person name="Choi E."/>
            <person name="Choi E."/>
            <person name="Lee S.E."/>
            <person name="Jeon J."/>
            <person name="Kim H."/>
            <person name="Choi G."/>
            <person name="Song H."/>
            <person name="Lee J."/>
            <person name="Lee S.C."/>
            <person name="Kwon J.K."/>
            <person name="Lee H.Y."/>
            <person name="Koo N."/>
            <person name="Hong Y."/>
            <person name="Kim R.W."/>
            <person name="Kang W.H."/>
            <person name="Huh J.H."/>
            <person name="Kang B.C."/>
            <person name="Yang T.J."/>
            <person name="Lee Y.H."/>
            <person name="Bennetzen J.L."/>
            <person name="Choi D."/>
        </authorList>
    </citation>
    <scope>NUCLEOTIDE SEQUENCE [LARGE SCALE GENOMIC DNA]</scope>
    <source>
        <strain evidence="2">cv. CM334</strain>
    </source>
</reference>
<dbReference type="STRING" id="4072.A0A2G2XJ72"/>
<sequence>MKYKYCSAVGKVKLILKTKEALTAEELASREPEEPELIQMTDARCKRCAEKKVRLMEIIQAGHGDRYSREWKTVYYDSSCLLHPKLFIVD</sequence>
<dbReference type="Gramene" id="PHT57536">
    <property type="protein sequence ID" value="PHT57536"/>
    <property type="gene ID" value="T459_35493"/>
</dbReference>
<evidence type="ECO:0000313" key="1">
    <source>
        <dbReference type="EMBL" id="PHT57536.1"/>
    </source>
</evidence>
<reference evidence="1 2" key="1">
    <citation type="journal article" date="2014" name="Nat. Genet.">
        <title>Genome sequence of the hot pepper provides insights into the evolution of pungency in Capsicum species.</title>
        <authorList>
            <person name="Kim S."/>
            <person name="Park M."/>
            <person name="Yeom S.I."/>
            <person name="Kim Y.M."/>
            <person name="Lee J.M."/>
            <person name="Lee H.A."/>
            <person name="Seo E."/>
            <person name="Choi J."/>
            <person name="Cheong K."/>
            <person name="Kim K.T."/>
            <person name="Jung K."/>
            <person name="Lee G.W."/>
            <person name="Oh S.K."/>
            <person name="Bae C."/>
            <person name="Kim S.B."/>
            <person name="Lee H.Y."/>
            <person name="Kim S.Y."/>
            <person name="Kim M.S."/>
            <person name="Kang B.C."/>
            <person name="Jo Y.D."/>
            <person name="Yang H.B."/>
            <person name="Jeong H.J."/>
            <person name="Kang W.H."/>
            <person name="Kwon J.K."/>
            <person name="Shin C."/>
            <person name="Lim J.Y."/>
            <person name="Park J.H."/>
            <person name="Huh J.H."/>
            <person name="Kim J.S."/>
            <person name="Kim B.D."/>
            <person name="Cohen O."/>
            <person name="Paran I."/>
            <person name="Suh M.C."/>
            <person name="Lee S.B."/>
            <person name="Kim Y.K."/>
            <person name="Shin Y."/>
            <person name="Noh S.J."/>
            <person name="Park J."/>
            <person name="Seo Y.S."/>
            <person name="Kwon S.Y."/>
            <person name="Kim H.A."/>
            <person name="Park J.M."/>
            <person name="Kim H.J."/>
            <person name="Choi S.B."/>
            <person name="Bosland P.W."/>
            <person name="Reeves G."/>
            <person name="Jo S.H."/>
            <person name="Lee B.W."/>
            <person name="Cho H.T."/>
            <person name="Choi H.S."/>
            <person name="Lee M.S."/>
            <person name="Yu Y."/>
            <person name="Do Choi Y."/>
            <person name="Park B.S."/>
            <person name="van Deynze A."/>
            <person name="Ashrafi H."/>
            <person name="Hill T."/>
            <person name="Kim W.T."/>
            <person name="Pai H.S."/>
            <person name="Ahn H.K."/>
            <person name="Yeam I."/>
            <person name="Giovannoni J.J."/>
            <person name="Rose J.K."/>
            <person name="Sorensen I."/>
            <person name="Lee S.J."/>
            <person name="Kim R.W."/>
            <person name="Choi I.Y."/>
            <person name="Choi B.S."/>
            <person name="Lim J.S."/>
            <person name="Lee Y.H."/>
            <person name="Choi D."/>
        </authorList>
    </citation>
    <scope>NUCLEOTIDE SEQUENCE [LARGE SCALE GENOMIC DNA]</scope>
    <source>
        <strain evidence="2">cv. CM334</strain>
    </source>
</reference>
<dbReference type="PANTHER" id="PTHR46871">
    <property type="entry name" value="BROMO-ADJACENT HOMOLOGY (BAH) DOMAIN-CONTAINING PROTEIN"/>
    <property type="match status" value="1"/>
</dbReference>
<dbReference type="Proteomes" id="UP000222542">
    <property type="component" value="Unassembled WGS sequence"/>
</dbReference>
<keyword evidence="2" id="KW-1185">Reference proteome</keyword>
<dbReference type="EMBL" id="AYRZ02002194">
    <property type="protein sequence ID" value="PHT57536.1"/>
    <property type="molecule type" value="Genomic_DNA"/>
</dbReference>
<evidence type="ECO:0008006" key="3">
    <source>
        <dbReference type="Google" id="ProtNLM"/>
    </source>
</evidence>
<name>A0A2G2XJ72_CAPAN</name>
<organism evidence="1 2">
    <name type="scientific">Capsicum annuum</name>
    <name type="common">Capsicum pepper</name>
    <dbReference type="NCBI Taxonomy" id="4072"/>
    <lineage>
        <taxon>Eukaryota</taxon>
        <taxon>Viridiplantae</taxon>
        <taxon>Streptophyta</taxon>
        <taxon>Embryophyta</taxon>
        <taxon>Tracheophyta</taxon>
        <taxon>Spermatophyta</taxon>
        <taxon>Magnoliopsida</taxon>
        <taxon>eudicotyledons</taxon>
        <taxon>Gunneridae</taxon>
        <taxon>Pentapetalae</taxon>
        <taxon>asterids</taxon>
        <taxon>lamiids</taxon>
        <taxon>Solanales</taxon>
        <taxon>Solanaceae</taxon>
        <taxon>Solanoideae</taxon>
        <taxon>Capsiceae</taxon>
        <taxon>Capsicum</taxon>
    </lineage>
</organism>
<dbReference type="PANTHER" id="PTHR46871:SF1">
    <property type="entry name" value="BROMO-ADJACENT HOMOLOGY (BAH) DOMAIN-CONTAINING PROTEIN"/>
    <property type="match status" value="1"/>
</dbReference>
<accession>A0A2G2XJ72</accession>
<proteinExistence type="predicted"/>
<dbReference type="AlphaFoldDB" id="A0A2G2XJ72"/>
<evidence type="ECO:0000313" key="2">
    <source>
        <dbReference type="Proteomes" id="UP000222542"/>
    </source>
</evidence>
<comment type="caution">
    <text evidence="1">The sequence shown here is derived from an EMBL/GenBank/DDBJ whole genome shotgun (WGS) entry which is preliminary data.</text>
</comment>
<gene>
    <name evidence="1" type="ORF">T459_35493</name>
</gene>
<protein>
    <recommendedName>
        <fullName evidence="3">TFIIS central domain-containing protein</fullName>
    </recommendedName>
</protein>